<dbReference type="OrthoDB" id="62120at2759"/>
<evidence type="ECO:0000313" key="8">
    <source>
        <dbReference type="Proteomes" id="UP000287166"/>
    </source>
</evidence>
<keyword evidence="3 4" id="KW-0326">Glycosidase</keyword>
<dbReference type="EMBL" id="BFAD01000012">
    <property type="protein sequence ID" value="GBE88002.1"/>
    <property type="molecule type" value="Genomic_DNA"/>
</dbReference>
<evidence type="ECO:0000256" key="4">
    <source>
        <dbReference type="RuleBase" id="RU361153"/>
    </source>
</evidence>
<dbReference type="GO" id="GO:0009251">
    <property type="term" value="P:glucan catabolic process"/>
    <property type="evidence" value="ECO:0007669"/>
    <property type="project" value="TreeGrafter"/>
</dbReference>
<keyword evidence="8" id="KW-1185">Reference proteome</keyword>
<name>A0A401H0R6_9APHY</name>
<dbReference type="GO" id="GO:0009986">
    <property type="term" value="C:cell surface"/>
    <property type="evidence" value="ECO:0007669"/>
    <property type="project" value="TreeGrafter"/>
</dbReference>
<dbReference type="STRING" id="139825.A0A401H0R6"/>
<evidence type="ECO:0000256" key="2">
    <source>
        <dbReference type="ARBA" id="ARBA00022801"/>
    </source>
</evidence>
<feature type="region of interest" description="Disordered" evidence="5">
    <location>
        <begin position="46"/>
        <end position="69"/>
    </location>
</feature>
<comment type="caution">
    <text evidence="7">The sequence shown here is derived from an EMBL/GenBank/DDBJ whole genome shotgun (WGS) entry which is preliminary data.</text>
</comment>
<dbReference type="AlphaFoldDB" id="A0A401H0R6"/>
<dbReference type="SUPFAM" id="SSF51445">
    <property type="entry name" value="(Trans)glycosidases"/>
    <property type="match status" value="1"/>
</dbReference>
<evidence type="ECO:0000256" key="5">
    <source>
        <dbReference type="SAM" id="MobiDB-lite"/>
    </source>
</evidence>
<protein>
    <submittedName>
        <fullName evidence="7">Glucan 1,3-beta-glucosidase</fullName>
    </submittedName>
</protein>
<dbReference type="InterPro" id="IPR017853">
    <property type="entry name" value="GH"/>
</dbReference>
<sequence>MKDVHITSNHTASLKQDLDNVWGLIILVIGRVCFRLPLAIRSRSSTSPAQQAHKNFPDREGSVVEGAQSHQTYRRVQDGIISALLQSRARGTYLHNAHLPPGSWSTICDPSKSASCLHDGTLLAGQSTSHAHSDRTPSCELYAVDQLSFWPSEPPPKQMLPGLLPLCLLLALGEVGRATAQQCKLVLQQDLQITNPKTQTPGISTQIPSPTSTRPVSTASPSSTSNITTFTPFNYGAEKVRGVNLGGWFVLEPWITPSIFQGTNNTNVIDEYTFGQLMGADYAQETLRTHWETWITEVDFQNIRAAGLNHVRIPLGYWSVPITSAYTNYSTSVLPYTTGAWPYFLQALGWARNNSLHTIVDLHGAPGSQNGFDNSGQRGSPGWANGSDTVGRTLDIIKFIADQVGDMADVIELLNEPAGWVSDIGSAISGYWQDGYQVVRQAAGSGPQVMIEDAFLGIQTWENFMKYPNASGVIMDEHQYQIFNDDQLALSLSEHLSSSCQTLSQYASFAKSNMYTVMGEWSNAVTDCAEWLNGRGVGARWDGSIAEGQQVYGSCDGWTGSMSTFSDEYKAFLRQYWESQVLIGESVQGWVYWTWKAENADEWSYQKGLEGGWIPQDPTDLMYPNMCSSANFTAV</sequence>
<dbReference type="GO" id="GO:0008422">
    <property type="term" value="F:beta-glucosidase activity"/>
    <property type="evidence" value="ECO:0007669"/>
    <property type="project" value="TreeGrafter"/>
</dbReference>
<dbReference type="PANTHER" id="PTHR31297:SF42">
    <property type="entry name" value="GLYCOSIDE HYDROLASE FAMILY 5 DOMAIN-CONTAINING PROTEIN"/>
    <property type="match status" value="1"/>
</dbReference>
<dbReference type="Pfam" id="PF00150">
    <property type="entry name" value="Cellulase"/>
    <property type="match status" value="1"/>
</dbReference>
<keyword evidence="2 4" id="KW-0378">Hydrolase</keyword>
<feature type="domain" description="Glycoside hydrolase family 5" evidence="6">
    <location>
        <begin position="283"/>
        <end position="523"/>
    </location>
</feature>
<organism evidence="7 8">
    <name type="scientific">Sparassis crispa</name>
    <dbReference type="NCBI Taxonomy" id="139825"/>
    <lineage>
        <taxon>Eukaryota</taxon>
        <taxon>Fungi</taxon>
        <taxon>Dikarya</taxon>
        <taxon>Basidiomycota</taxon>
        <taxon>Agaricomycotina</taxon>
        <taxon>Agaricomycetes</taxon>
        <taxon>Polyporales</taxon>
        <taxon>Sparassidaceae</taxon>
        <taxon>Sparassis</taxon>
    </lineage>
</organism>
<dbReference type="InParanoid" id="A0A401H0R6"/>
<evidence type="ECO:0000259" key="6">
    <source>
        <dbReference type="Pfam" id="PF00150"/>
    </source>
</evidence>
<evidence type="ECO:0000313" key="7">
    <source>
        <dbReference type="EMBL" id="GBE88002.1"/>
    </source>
</evidence>
<gene>
    <name evidence="7" type="ORF">SCP_1202280</name>
</gene>
<reference evidence="7 8" key="1">
    <citation type="journal article" date="2018" name="Sci. Rep.">
        <title>Genome sequence of the cauliflower mushroom Sparassis crispa (Hanabiratake) and its association with beneficial usage.</title>
        <authorList>
            <person name="Kiyama R."/>
            <person name="Furutani Y."/>
            <person name="Kawaguchi K."/>
            <person name="Nakanishi T."/>
        </authorList>
    </citation>
    <scope>NUCLEOTIDE SEQUENCE [LARGE SCALE GENOMIC DNA]</scope>
</reference>
<comment type="similarity">
    <text evidence="1 4">Belongs to the glycosyl hydrolase 5 (cellulase A) family.</text>
</comment>
<dbReference type="InterPro" id="IPR001547">
    <property type="entry name" value="Glyco_hydro_5"/>
</dbReference>
<dbReference type="Gene3D" id="3.20.20.80">
    <property type="entry name" value="Glycosidases"/>
    <property type="match status" value="1"/>
</dbReference>
<dbReference type="GeneID" id="38784919"/>
<dbReference type="RefSeq" id="XP_027618915.1">
    <property type="nucleotide sequence ID" value="XM_027763114.1"/>
</dbReference>
<evidence type="ECO:0000256" key="1">
    <source>
        <dbReference type="ARBA" id="ARBA00005641"/>
    </source>
</evidence>
<dbReference type="FunCoup" id="A0A401H0R6">
    <property type="interactions" value="27"/>
</dbReference>
<evidence type="ECO:0000256" key="3">
    <source>
        <dbReference type="ARBA" id="ARBA00023295"/>
    </source>
</evidence>
<dbReference type="InterPro" id="IPR050386">
    <property type="entry name" value="Glycosyl_hydrolase_5"/>
</dbReference>
<dbReference type="Proteomes" id="UP000287166">
    <property type="component" value="Unassembled WGS sequence"/>
</dbReference>
<accession>A0A401H0R6</accession>
<dbReference type="GO" id="GO:0005576">
    <property type="term" value="C:extracellular region"/>
    <property type="evidence" value="ECO:0007669"/>
    <property type="project" value="TreeGrafter"/>
</dbReference>
<proteinExistence type="inferred from homology"/>
<dbReference type="PANTHER" id="PTHR31297">
    <property type="entry name" value="GLUCAN ENDO-1,6-BETA-GLUCOSIDASE B"/>
    <property type="match status" value="1"/>
</dbReference>
<feature type="region of interest" description="Disordered" evidence="5">
    <location>
        <begin position="197"/>
        <end position="223"/>
    </location>
</feature>